<organism evidence="1 2">
    <name type="scientific">Peptoniphilus harei</name>
    <dbReference type="NCBI Taxonomy" id="54005"/>
    <lineage>
        <taxon>Bacteria</taxon>
        <taxon>Bacillati</taxon>
        <taxon>Bacillota</taxon>
        <taxon>Tissierellia</taxon>
        <taxon>Tissierellales</taxon>
        <taxon>Peptoniphilaceae</taxon>
        <taxon>Peptoniphilus</taxon>
    </lineage>
</organism>
<sequence>MPEIYFGDIDYYIAKDNVGAYKHFNILAENWKNIIIGDIRKFYIPGNHYSQYKESQTQKF</sequence>
<dbReference type="Proteomes" id="UP000250070">
    <property type="component" value="Unassembled WGS sequence"/>
</dbReference>
<protein>
    <submittedName>
        <fullName evidence="1">Uncharacterized protein</fullName>
    </submittedName>
</protein>
<evidence type="ECO:0000313" key="1">
    <source>
        <dbReference type="EMBL" id="SPY32023.1"/>
    </source>
</evidence>
<reference evidence="1 2" key="1">
    <citation type="submission" date="2018-06" db="EMBL/GenBank/DDBJ databases">
        <authorList>
            <consortium name="Pathogen Informatics"/>
            <person name="Doyle S."/>
        </authorList>
    </citation>
    <scope>NUCLEOTIDE SEQUENCE [LARGE SCALE GENOMIC DNA]</scope>
    <source>
        <strain evidence="1 2">NCTC13076</strain>
    </source>
</reference>
<accession>A0A2X1WTX4</accession>
<name>A0A2X1WTX4_9FIRM</name>
<dbReference type="EMBL" id="UATM01000007">
    <property type="protein sequence ID" value="SPY32023.1"/>
    <property type="molecule type" value="Genomic_DNA"/>
</dbReference>
<evidence type="ECO:0000313" key="2">
    <source>
        <dbReference type="Proteomes" id="UP000250070"/>
    </source>
</evidence>
<proteinExistence type="predicted"/>
<dbReference type="AlphaFoldDB" id="A0A2X1WTX4"/>
<gene>
    <name evidence="1" type="ORF">NCTC13076_00077</name>
</gene>